<comment type="caution">
    <text evidence="1">The sequence shown here is derived from an EMBL/GenBank/DDBJ whole genome shotgun (WGS) entry which is preliminary data.</text>
</comment>
<sequence length="347" mass="35683">MGSGFSLGKVKEVFDANKSAEEAVAETVRVAVEVCPGAPRALAEALKRAFFPVTATGLVHVAAAAPGAAVAVNPETDLCVVLCGTATDVADSVGRAWLATGVRTVLVAESAVEMPPYPLDVTVPWGTVTARDPDRMLGALADWCVGATDKAMALAASFPFCRAALAKSETLACALANAGVGAIDLVKGADFPVMFATEAGLVARIASVYGYGAGRPDVPALVGVAAMGIVTREAARRLCAWAPGVAWLVRGALGWAGTVAVGAVATARFEAGDQFDEQVERLREQLTDAVDELRHRASLAAGHVVEVGGATYSEPERRGDEPEAEDVPAAGIPVRWFAVGDGRAMEA</sequence>
<organism evidence="1 2">
    <name type="scientific">Kribbibacterium absianum</name>
    <dbReference type="NCBI Taxonomy" id="3044210"/>
    <lineage>
        <taxon>Bacteria</taxon>
        <taxon>Bacillati</taxon>
        <taxon>Actinomycetota</taxon>
        <taxon>Coriobacteriia</taxon>
        <taxon>Coriobacteriales</taxon>
        <taxon>Kribbibacteriaceae</taxon>
        <taxon>Kribbibacterium</taxon>
    </lineage>
</organism>
<name>A0ABT6ZK67_9ACTN</name>
<protein>
    <recommendedName>
        <fullName evidence="3">DUF697 domain-containing protein</fullName>
    </recommendedName>
</protein>
<dbReference type="RefSeq" id="WP_283712673.1">
    <property type="nucleotide sequence ID" value="NZ_JASJEW010000001.1"/>
</dbReference>
<evidence type="ECO:0000313" key="2">
    <source>
        <dbReference type="Proteomes" id="UP001431693"/>
    </source>
</evidence>
<dbReference type="EMBL" id="JASJEX010000001">
    <property type="protein sequence ID" value="MDJ1129041.1"/>
    <property type="molecule type" value="Genomic_DNA"/>
</dbReference>
<gene>
    <name evidence="1" type="ORF">QJ043_02940</name>
</gene>
<evidence type="ECO:0000313" key="1">
    <source>
        <dbReference type="EMBL" id="MDJ1129041.1"/>
    </source>
</evidence>
<proteinExistence type="predicted"/>
<reference evidence="1" key="1">
    <citation type="submission" date="2023-05" db="EMBL/GenBank/DDBJ databases">
        <title>[olsenella] sp. nov., isolated from a pig farm feces dump.</title>
        <authorList>
            <person name="Chang Y.-H."/>
        </authorList>
    </citation>
    <scope>NUCLEOTIDE SEQUENCE</scope>
    <source>
        <strain evidence="1">YH-ols2217</strain>
    </source>
</reference>
<accession>A0ABT6ZK67</accession>
<evidence type="ECO:0008006" key="3">
    <source>
        <dbReference type="Google" id="ProtNLM"/>
    </source>
</evidence>
<keyword evidence="2" id="KW-1185">Reference proteome</keyword>
<dbReference type="Proteomes" id="UP001431693">
    <property type="component" value="Unassembled WGS sequence"/>
</dbReference>